<keyword evidence="7" id="KW-0624">Polysaccharide degradation</keyword>
<keyword evidence="10" id="KW-1185">Reference proteome</keyword>
<feature type="signal peptide" evidence="8">
    <location>
        <begin position="1"/>
        <end position="22"/>
    </location>
</feature>
<evidence type="ECO:0000256" key="7">
    <source>
        <dbReference type="ARBA" id="ARBA00023326"/>
    </source>
</evidence>
<dbReference type="Gene3D" id="1.50.10.10">
    <property type="match status" value="1"/>
</dbReference>
<dbReference type="SUPFAM" id="SSF48208">
    <property type="entry name" value="Six-hairpin glycosidases"/>
    <property type="match status" value="1"/>
</dbReference>
<accession>A0A6G7VAL5</accession>
<evidence type="ECO:0000256" key="5">
    <source>
        <dbReference type="ARBA" id="ARBA00023001"/>
    </source>
</evidence>
<dbReference type="GO" id="GO:0008810">
    <property type="term" value="F:cellulase activity"/>
    <property type="evidence" value="ECO:0007669"/>
    <property type="project" value="UniProtKB-EC"/>
</dbReference>
<evidence type="ECO:0000256" key="8">
    <source>
        <dbReference type="SAM" id="SignalP"/>
    </source>
</evidence>
<dbReference type="InterPro" id="IPR008928">
    <property type="entry name" value="6-hairpin_glycosidase_sf"/>
</dbReference>
<name>A0A6G7VAL5_9GAMM</name>
<dbReference type="KEGG" id="cjap:GWK36_01585"/>
<evidence type="ECO:0000313" key="10">
    <source>
        <dbReference type="Proteomes" id="UP000502699"/>
    </source>
</evidence>
<dbReference type="PRINTS" id="PR00735">
    <property type="entry name" value="GLHYDRLASE8"/>
</dbReference>
<keyword evidence="6" id="KW-0326">Glycosidase</keyword>
<dbReference type="Proteomes" id="UP000502699">
    <property type="component" value="Chromosome"/>
</dbReference>
<sequence length="151" mass="16857">MKTKLSLGLLSLLLATLSAPFASTCMWQPGPQDNWALFKDRFIAPEGRVIDTGNQGVAHSEGQGFALRLSLAYDDRATFEQVWDWTQANLYVRGDALAAWRWRQGGNPSVDDPNNATDGNLFIAWPLFLAAERWQEPRLRARPGDRAGDPQ</sequence>
<reference evidence="10" key="1">
    <citation type="submission" date="2020-01" db="EMBL/GenBank/DDBJ databases">
        <title>Caldichromatium gen. nov., sp. nov., a thermophilic purple sulfur bacterium member of the family Chromatiaceae isolated from Nakabusa hot spring, Japan.</title>
        <authorList>
            <person name="Saini M.K."/>
            <person name="Hanada S."/>
            <person name="Tank M."/>
        </authorList>
    </citation>
    <scope>NUCLEOTIDE SEQUENCE [LARGE SCALE GENOMIC DNA]</scope>
    <source>
        <strain evidence="10">No.7</strain>
    </source>
</reference>
<dbReference type="Pfam" id="PF01270">
    <property type="entry name" value="Glyco_hydro_8"/>
    <property type="match status" value="1"/>
</dbReference>
<evidence type="ECO:0000256" key="6">
    <source>
        <dbReference type="ARBA" id="ARBA00023295"/>
    </source>
</evidence>
<dbReference type="EC" id="3.2.1.4" evidence="3"/>
<dbReference type="InterPro" id="IPR002037">
    <property type="entry name" value="Glyco_hydro_8"/>
</dbReference>
<keyword evidence="4" id="KW-0378">Hydrolase</keyword>
<dbReference type="RefSeq" id="WP_166269495.1">
    <property type="nucleotide sequence ID" value="NZ_CP048029.1"/>
</dbReference>
<dbReference type="InterPro" id="IPR012341">
    <property type="entry name" value="6hp_glycosidase-like_sf"/>
</dbReference>
<feature type="chain" id="PRO_5026059359" description="cellulase" evidence="8">
    <location>
        <begin position="23"/>
        <end position="151"/>
    </location>
</feature>
<protein>
    <recommendedName>
        <fullName evidence="3">cellulase</fullName>
        <ecNumber evidence="3">3.2.1.4</ecNumber>
    </recommendedName>
</protein>
<evidence type="ECO:0000256" key="1">
    <source>
        <dbReference type="ARBA" id="ARBA00000966"/>
    </source>
</evidence>
<keyword evidence="7" id="KW-0119">Carbohydrate metabolism</keyword>
<dbReference type="AlphaFoldDB" id="A0A6G7VAL5"/>
<gene>
    <name evidence="9" type="ORF">GWK36_01585</name>
</gene>
<evidence type="ECO:0000313" key="9">
    <source>
        <dbReference type="EMBL" id="QIK36906.1"/>
    </source>
</evidence>
<dbReference type="GO" id="GO:0030245">
    <property type="term" value="P:cellulose catabolic process"/>
    <property type="evidence" value="ECO:0007669"/>
    <property type="project" value="UniProtKB-KW"/>
</dbReference>
<proteinExistence type="inferred from homology"/>
<dbReference type="EMBL" id="CP048029">
    <property type="protein sequence ID" value="QIK36906.1"/>
    <property type="molecule type" value="Genomic_DNA"/>
</dbReference>
<comment type="similarity">
    <text evidence="2">Belongs to the glycosyl hydrolase 8 (cellulase D) family.</text>
</comment>
<keyword evidence="8" id="KW-0732">Signal</keyword>
<evidence type="ECO:0000256" key="2">
    <source>
        <dbReference type="ARBA" id="ARBA00009209"/>
    </source>
</evidence>
<organism evidence="9 10">
    <name type="scientific">Caldichromatium japonicum</name>
    <dbReference type="NCBI Taxonomy" id="2699430"/>
    <lineage>
        <taxon>Bacteria</taxon>
        <taxon>Pseudomonadati</taxon>
        <taxon>Pseudomonadota</taxon>
        <taxon>Gammaproteobacteria</taxon>
        <taxon>Chromatiales</taxon>
        <taxon>Chromatiaceae</taxon>
        <taxon>Caldichromatium</taxon>
    </lineage>
</organism>
<evidence type="ECO:0000256" key="4">
    <source>
        <dbReference type="ARBA" id="ARBA00022801"/>
    </source>
</evidence>
<evidence type="ECO:0000256" key="3">
    <source>
        <dbReference type="ARBA" id="ARBA00012601"/>
    </source>
</evidence>
<comment type="catalytic activity">
    <reaction evidence="1">
        <text>Endohydrolysis of (1-&gt;4)-beta-D-glucosidic linkages in cellulose, lichenin and cereal beta-D-glucans.</text>
        <dbReference type="EC" id="3.2.1.4"/>
    </reaction>
</comment>
<keyword evidence="5" id="KW-0136">Cellulose degradation</keyword>